<accession>A0ACC0ZHA2</accession>
<evidence type="ECO:0000313" key="2">
    <source>
        <dbReference type="Proteomes" id="UP001163603"/>
    </source>
</evidence>
<dbReference type="Proteomes" id="UP001163603">
    <property type="component" value="Chromosome 2"/>
</dbReference>
<reference evidence="2" key="1">
    <citation type="journal article" date="2023" name="G3 (Bethesda)">
        <title>Genome assembly and association tests identify interacting loci associated with vigor, precocity, and sex in interspecific pistachio rootstocks.</title>
        <authorList>
            <person name="Palmer W."/>
            <person name="Jacygrad E."/>
            <person name="Sagayaradj S."/>
            <person name="Cavanaugh K."/>
            <person name="Han R."/>
            <person name="Bertier L."/>
            <person name="Beede B."/>
            <person name="Kafkas S."/>
            <person name="Golino D."/>
            <person name="Preece J."/>
            <person name="Michelmore R."/>
        </authorList>
    </citation>
    <scope>NUCLEOTIDE SEQUENCE [LARGE SCALE GENOMIC DNA]</scope>
</reference>
<proteinExistence type="predicted"/>
<protein>
    <submittedName>
        <fullName evidence="1">Uncharacterized protein</fullName>
    </submittedName>
</protein>
<sequence>MATVTASQFVPGSTQLYGTSGAAVEANLVQMGLRNQSMTHTGLRSLNVVDRLQMKITSKAMRNKAVKKVRSTAIDMPSGKIVCGQGMRIVVVSAEVGPWSKTGGLGDVTGGLPPAQAANGHRVMTVSPRYDQYKDAWDTNVLVQVKVGDRIETVRFFHCHKRGVDRVFVDHPMFLEKVWGKTGAKIYGPRAGQDYKDNQLRFSLLCQASDPIFSIAALEAPRVLNLNNSEHFSGPYGEDVVFVCNDWHTALLPCYLKSMYQSRGIYKNAKVAFCIHNIAYQGRFAITDFSLLNLPDQFRGSFDFMDGYNMPVKGRKINWMKAGILESDRVVTVSPHYAKELVSGEDKGVELDNIIRKTGITGIVNGMDIQEWNPATDKYIDVKYDATTVMEAKPLLKEALQAEVGLPVDKNIPVIGFIGRLEEQKGSDILVAAISKFIGENVQIVVLGTGKKHMEKQIEQLEIKYPDKAVGVAKFNAPLAHKIIAGADYMLITSRFEPCGLIQLQAQRYGTVPIVSSTGGLVDTVKEGFTGFHMGSFNVDCEKLDPADVDAVATTVKRVLTAYGTPAFKEMIKNCMAKDLSWKGPAKLWEKMLLSLEVAGSEAGSEEVEIGPLGKENLATP</sequence>
<gene>
    <name evidence="1" type="ORF">Pint_14799</name>
</gene>
<dbReference type="EMBL" id="CM047737">
    <property type="protein sequence ID" value="KAJ0049614.1"/>
    <property type="molecule type" value="Genomic_DNA"/>
</dbReference>
<evidence type="ECO:0000313" key="1">
    <source>
        <dbReference type="EMBL" id="KAJ0049614.1"/>
    </source>
</evidence>
<organism evidence="1 2">
    <name type="scientific">Pistacia integerrima</name>
    <dbReference type="NCBI Taxonomy" id="434235"/>
    <lineage>
        <taxon>Eukaryota</taxon>
        <taxon>Viridiplantae</taxon>
        <taxon>Streptophyta</taxon>
        <taxon>Embryophyta</taxon>
        <taxon>Tracheophyta</taxon>
        <taxon>Spermatophyta</taxon>
        <taxon>Magnoliopsida</taxon>
        <taxon>eudicotyledons</taxon>
        <taxon>Gunneridae</taxon>
        <taxon>Pentapetalae</taxon>
        <taxon>rosids</taxon>
        <taxon>malvids</taxon>
        <taxon>Sapindales</taxon>
        <taxon>Anacardiaceae</taxon>
        <taxon>Pistacia</taxon>
    </lineage>
</organism>
<name>A0ACC0ZHA2_9ROSI</name>
<comment type="caution">
    <text evidence="1">The sequence shown here is derived from an EMBL/GenBank/DDBJ whole genome shotgun (WGS) entry which is preliminary data.</text>
</comment>
<keyword evidence="2" id="KW-1185">Reference proteome</keyword>